<gene>
    <name evidence="2" type="ORF">CLV28_0810</name>
</gene>
<dbReference type="GO" id="GO:0008081">
    <property type="term" value="F:phosphoric diester hydrolase activity"/>
    <property type="evidence" value="ECO:0007669"/>
    <property type="project" value="InterPro"/>
</dbReference>
<dbReference type="Pfam" id="PF03009">
    <property type="entry name" value="GDPD"/>
    <property type="match status" value="1"/>
</dbReference>
<accession>A0A2M9D0Q7</accession>
<organism evidence="2 3">
    <name type="scientific">Sediminihabitans luteus</name>
    <dbReference type="NCBI Taxonomy" id="1138585"/>
    <lineage>
        <taxon>Bacteria</taxon>
        <taxon>Bacillati</taxon>
        <taxon>Actinomycetota</taxon>
        <taxon>Actinomycetes</taxon>
        <taxon>Micrococcales</taxon>
        <taxon>Cellulomonadaceae</taxon>
        <taxon>Sediminihabitans</taxon>
    </lineage>
</organism>
<dbReference type="Proteomes" id="UP000231693">
    <property type="component" value="Unassembled WGS sequence"/>
</dbReference>
<reference evidence="2 3" key="1">
    <citation type="submission" date="2017-11" db="EMBL/GenBank/DDBJ databases">
        <title>Genomic Encyclopedia of Archaeal and Bacterial Type Strains, Phase II (KMG-II): From Individual Species to Whole Genera.</title>
        <authorList>
            <person name="Goeker M."/>
        </authorList>
    </citation>
    <scope>NUCLEOTIDE SEQUENCE [LARGE SCALE GENOMIC DNA]</scope>
    <source>
        <strain evidence="2 3">DSM 25478</strain>
    </source>
</reference>
<dbReference type="PROSITE" id="PS51704">
    <property type="entry name" value="GP_PDE"/>
    <property type="match status" value="1"/>
</dbReference>
<dbReference type="PANTHER" id="PTHR46211:SF1">
    <property type="entry name" value="GLYCEROPHOSPHODIESTER PHOSPHODIESTERASE, CYTOPLASMIC"/>
    <property type="match status" value="1"/>
</dbReference>
<dbReference type="EMBL" id="PGFE01000001">
    <property type="protein sequence ID" value="PJJ77588.1"/>
    <property type="molecule type" value="Genomic_DNA"/>
</dbReference>
<dbReference type="AlphaFoldDB" id="A0A2M9D0Q7"/>
<dbReference type="InterPro" id="IPR017946">
    <property type="entry name" value="PLC-like_Pdiesterase_TIM-brl"/>
</dbReference>
<dbReference type="OrthoDB" id="9758957at2"/>
<proteinExistence type="predicted"/>
<evidence type="ECO:0000259" key="1">
    <source>
        <dbReference type="PROSITE" id="PS51704"/>
    </source>
</evidence>
<feature type="domain" description="GP-PDE" evidence="1">
    <location>
        <begin position="8"/>
        <end position="245"/>
    </location>
</feature>
<name>A0A2M9D0Q7_9CELL</name>
<sequence>MLLHPGRPSVVGHRGASADAPQNTLAAFRLALAEGADGIETDLRLTADGAPAVIHDARVDATTDGRGLVADLTLAQVRALDAGTSFDARFAGQRVPTLDDLVTLLADHPTTELLLELKGVWAASEVAPVVRALQDADVAGRVVVKGFRRETVEAVRTAAPGVRRGLLVEHPTPDLLDACARLDVWTCNPAVALVAADPGLVAALHDAGHHVMVWDADTPEEWELCTALGVDAIMTDHPGALARWFDARAEGARA</sequence>
<dbReference type="Gene3D" id="3.20.20.190">
    <property type="entry name" value="Phosphatidylinositol (PI) phosphodiesterase"/>
    <property type="match status" value="1"/>
</dbReference>
<dbReference type="InterPro" id="IPR030395">
    <property type="entry name" value="GP_PDE_dom"/>
</dbReference>
<dbReference type="RefSeq" id="WP_100421945.1">
    <property type="nucleotide sequence ID" value="NZ_BOOX01000003.1"/>
</dbReference>
<keyword evidence="3" id="KW-1185">Reference proteome</keyword>
<comment type="caution">
    <text evidence="2">The sequence shown here is derived from an EMBL/GenBank/DDBJ whole genome shotgun (WGS) entry which is preliminary data.</text>
</comment>
<dbReference type="SUPFAM" id="SSF51695">
    <property type="entry name" value="PLC-like phosphodiesterases"/>
    <property type="match status" value="1"/>
</dbReference>
<dbReference type="PANTHER" id="PTHR46211">
    <property type="entry name" value="GLYCEROPHOSPHORYL DIESTER PHOSPHODIESTERASE"/>
    <property type="match status" value="1"/>
</dbReference>
<protein>
    <submittedName>
        <fullName evidence="2">Glycerophosphoryl diester phosphodiesterase</fullName>
    </submittedName>
</protein>
<dbReference type="GO" id="GO:0006629">
    <property type="term" value="P:lipid metabolic process"/>
    <property type="evidence" value="ECO:0007669"/>
    <property type="project" value="InterPro"/>
</dbReference>
<evidence type="ECO:0000313" key="2">
    <source>
        <dbReference type="EMBL" id="PJJ77588.1"/>
    </source>
</evidence>
<evidence type="ECO:0000313" key="3">
    <source>
        <dbReference type="Proteomes" id="UP000231693"/>
    </source>
</evidence>